<dbReference type="InterPro" id="IPR008325">
    <property type="entry name" value="EipA-like"/>
</dbReference>
<dbReference type="PIRSF" id="PIRSF033924">
    <property type="entry name" value="UCP033924"/>
    <property type="match status" value="1"/>
</dbReference>
<keyword evidence="1" id="KW-0732">Signal</keyword>
<evidence type="ECO:0000313" key="3">
    <source>
        <dbReference type="Proteomes" id="UP001143309"/>
    </source>
</evidence>
<feature type="chain" id="PRO_5040950313" description="DUF1134 domain-containing protein" evidence="1">
    <location>
        <begin position="25"/>
        <end position="205"/>
    </location>
</feature>
<dbReference type="Proteomes" id="UP001143309">
    <property type="component" value="Unassembled WGS sequence"/>
</dbReference>
<evidence type="ECO:0000313" key="2">
    <source>
        <dbReference type="EMBL" id="GLK79771.1"/>
    </source>
</evidence>
<protein>
    <recommendedName>
        <fullName evidence="4">DUF1134 domain-containing protein</fullName>
    </recommendedName>
</protein>
<proteinExistence type="predicted"/>
<dbReference type="AlphaFoldDB" id="A0A9W6JLB4"/>
<dbReference type="RefSeq" id="WP_271200949.1">
    <property type="nucleotide sequence ID" value="NZ_BSFL01000002.1"/>
</dbReference>
<sequence length="205" mass="21611">MSWNAIVAAAALVAGMTLPHAASAQYAGPEATRAAYSDGEYGGARQTYSSQEILDKGHAFFGSMSRGLAGIVEKATSQWGEPNGYILGEEAAGAFVGGLRYGEGKLFTRGGQEQRVYWQGPSLGFDFGGDGARTMILVYNLPANEAIFSRFAGINGSAYLVGGLGMTALKDYNTVLVPIRTGLGVRLGVNVGYLKVTPHSTWNPF</sequence>
<gene>
    <name evidence="2" type="ORF">GCM10008174_15120</name>
</gene>
<evidence type="ECO:0008006" key="4">
    <source>
        <dbReference type="Google" id="ProtNLM"/>
    </source>
</evidence>
<organism evidence="2 3">
    <name type="scientific">Methylopila turkensis</name>
    <dbReference type="NCBI Taxonomy" id="1437816"/>
    <lineage>
        <taxon>Bacteria</taxon>
        <taxon>Pseudomonadati</taxon>
        <taxon>Pseudomonadota</taxon>
        <taxon>Alphaproteobacteria</taxon>
        <taxon>Hyphomicrobiales</taxon>
        <taxon>Methylopilaceae</taxon>
        <taxon>Methylopila</taxon>
    </lineage>
</organism>
<evidence type="ECO:0000256" key="1">
    <source>
        <dbReference type="SAM" id="SignalP"/>
    </source>
</evidence>
<comment type="caution">
    <text evidence="2">The sequence shown here is derived from an EMBL/GenBank/DDBJ whole genome shotgun (WGS) entry which is preliminary data.</text>
</comment>
<dbReference type="EMBL" id="BSFL01000002">
    <property type="protein sequence ID" value="GLK79771.1"/>
    <property type="molecule type" value="Genomic_DNA"/>
</dbReference>
<feature type="signal peptide" evidence="1">
    <location>
        <begin position="1"/>
        <end position="24"/>
    </location>
</feature>
<keyword evidence="3" id="KW-1185">Reference proteome</keyword>
<reference evidence="2" key="1">
    <citation type="journal article" date="2014" name="Int. J. Syst. Evol. Microbiol.">
        <title>Complete genome sequence of Corynebacterium casei LMG S-19264T (=DSM 44701T), isolated from a smear-ripened cheese.</title>
        <authorList>
            <consortium name="US DOE Joint Genome Institute (JGI-PGF)"/>
            <person name="Walter F."/>
            <person name="Albersmeier A."/>
            <person name="Kalinowski J."/>
            <person name="Ruckert C."/>
        </authorList>
    </citation>
    <scope>NUCLEOTIDE SEQUENCE</scope>
    <source>
        <strain evidence="2">VKM B-2748</strain>
    </source>
</reference>
<reference evidence="2" key="2">
    <citation type="submission" date="2023-01" db="EMBL/GenBank/DDBJ databases">
        <authorList>
            <person name="Sun Q."/>
            <person name="Evtushenko L."/>
        </authorList>
    </citation>
    <scope>NUCLEOTIDE SEQUENCE</scope>
    <source>
        <strain evidence="2">VKM B-2748</strain>
    </source>
</reference>
<name>A0A9W6JLB4_9HYPH</name>
<accession>A0A9W6JLB4</accession>
<dbReference type="Pfam" id="PF06577">
    <property type="entry name" value="EipA"/>
    <property type="match status" value="1"/>
</dbReference>